<evidence type="ECO:0000256" key="1">
    <source>
        <dbReference type="SAM" id="SignalP"/>
    </source>
</evidence>
<sequence length="283" mass="29919">MYVAFGKKSVAVTVSALTALAVSACGTTSGGSGGSDAPKQPSVLELLASDLKGSLQKTAEATNKSDSVTVSMTGTAGGEKVEMHGVIDLGDPAKAEMTVKDPKGEPTVVRMVGAVVYVEIPAADRAEMNGKRWMKMDLSAAGEQAGMNFGKQFEDIDPTKQVKTLLATEGTKVVGQETVNGAATVHYTVTVPMATYLQQMDAKLRAGVEQQMTKMGVKEITTDLWVDEQYRPRRAALKMGPLGDLLMDYTDYGKAVTIETPPTAETLDFAEMLKGLQGLTASN</sequence>
<comment type="caution">
    <text evidence="2">The sequence shown here is derived from an EMBL/GenBank/DDBJ whole genome shotgun (WGS) entry which is preliminary data.</text>
</comment>
<gene>
    <name evidence="2" type="ORF">HNR22_005106</name>
</gene>
<dbReference type="EMBL" id="JACCHK010000001">
    <property type="protein sequence ID" value="NYH45379.1"/>
    <property type="molecule type" value="Genomic_DNA"/>
</dbReference>
<organism evidence="2 3">
    <name type="scientific">Micromonospora jinlongensis</name>
    <dbReference type="NCBI Taxonomy" id="1287877"/>
    <lineage>
        <taxon>Bacteria</taxon>
        <taxon>Bacillati</taxon>
        <taxon>Actinomycetota</taxon>
        <taxon>Actinomycetes</taxon>
        <taxon>Micromonosporales</taxon>
        <taxon>Micromonosporaceae</taxon>
        <taxon>Micromonospora</taxon>
    </lineage>
</organism>
<feature type="chain" id="PRO_5038503244" description="LppX_LprAFG lipoprotein" evidence="1">
    <location>
        <begin position="25"/>
        <end position="283"/>
    </location>
</feature>
<accession>A0A7Y9X562</accession>
<reference evidence="2 3" key="1">
    <citation type="submission" date="2020-07" db="EMBL/GenBank/DDBJ databases">
        <title>Sequencing the genomes of 1000 actinobacteria strains.</title>
        <authorList>
            <person name="Klenk H.-P."/>
        </authorList>
    </citation>
    <scope>NUCLEOTIDE SEQUENCE [LARGE SCALE GENOMIC DNA]</scope>
    <source>
        <strain evidence="2 3">DSM 45876</strain>
    </source>
</reference>
<evidence type="ECO:0008006" key="4">
    <source>
        <dbReference type="Google" id="ProtNLM"/>
    </source>
</evidence>
<keyword evidence="3" id="KW-1185">Reference proteome</keyword>
<dbReference type="RefSeq" id="WP_246381004.1">
    <property type="nucleotide sequence ID" value="NZ_JACCHK010000001.1"/>
</dbReference>
<dbReference type="SUPFAM" id="SSF89392">
    <property type="entry name" value="Prokaryotic lipoproteins and lipoprotein localization factors"/>
    <property type="match status" value="1"/>
</dbReference>
<proteinExistence type="predicted"/>
<feature type="signal peptide" evidence="1">
    <location>
        <begin position="1"/>
        <end position="24"/>
    </location>
</feature>
<dbReference type="Proteomes" id="UP000523545">
    <property type="component" value="Unassembled WGS sequence"/>
</dbReference>
<evidence type="ECO:0000313" key="2">
    <source>
        <dbReference type="EMBL" id="NYH45379.1"/>
    </source>
</evidence>
<dbReference type="Gene3D" id="2.50.20.20">
    <property type="match status" value="1"/>
</dbReference>
<dbReference type="PROSITE" id="PS51257">
    <property type="entry name" value="PROKAR_LIPOPROTEIN"/>
    <property type="match status" value="1"/>
</dbReference>
<protein>
    <recommendedName>
        <fullName evidence="4">LppX_LprAFG lipoprotein</fullName>
    </recommendedName>
</protein>
<dbReference type="AlphaFoldDB" id="A0A7Y9X562"/>
<keyword evidence="1" id="KW-0732">Signal</keyword>
<evidence type="ECO:0000313" key="3">
    <source>
        <dbReference type="Proteomes" id="UP000523545"/>
    </source>
</evidence>
<dbReference type="InterPro" id="IPR029046">
    <property type="entry name" value="LolA/LolB/LppX"/>
</dbReference>
<name>A0A7Y9X562_9ACTN</name>